<dbReference type="GO" id="GO:0050380">
    <property type="term" value="F:undecaprenyl-diphosphatase activity"/>
    <property type="evidence" value="ECO:0007669"/>
    <property type="project" value="UniProtKB-UniRule"/>
</dbReference>
<dbReference type="GO" id="GO:0009252">
    <property type="term" value="P:peptidoglycan biosynthetic process"/>
    <property type="evidence" value="ECO:0007669"/>
    <property type="project" value="UniProtKB-KW"/>
</dbReference>
<feature type="transmembrane region" description="Helical" evidence="14">
    <location>
        <begin position="209"/>
        <end position="229"/>
    </location>
</feature>
<evidence type="ECO:0000256" key="1">
    <source>
        <dbReference type="ARBA" id="ARBA00004651"/>
    </source>
</evidence>
<dbReference type="AlphaFoldDB" id="A0A7V3PT50"/>
<dbReference type="EC" id="3.6.1.27" evidence="3 14"/>
<keyword evidence="5 14" id="KW-1003">Cell membrane</keyword>
<comment type="similarity">
    <text evidence="2 14">Belongs to the UppP family.</text>
</comment>
<keyword evidence="10 14" id="KW-0046">Antibiotic resistance</keyword>
<feature type="transmembrane region" description="Helical" evidence="14">
    <location>
        <begin position="181"/>
        <end position="202"/>
    </location>
</feature>
<feature type="transmembrane region" description="Helical" evidence="14">
    <location>
        <begin position="44"/>
        <end position="61"/>
    </location>
</feature>
<evidence type="ECO:0000256" key="8">
    <source>
        <dbReference type="ARBA" id="ARBA00022989"/>
    </source>
</evidence>
<feature type="transmembrane region" description="Helical" evidence="14">
    <location>
        <begin position="115"/>
        <end position="134"/>
    </location>
</feature>
<keyword evidence="6 14" id="KW-0812">Transmembrane</keyword>
<evidence type="ECO:0000256" key="13">
    <source>
        <dbReference type="ARBA" id="ARBA00047594"/>
    </source>
</evidence>
<feature type="transmembrane region" description="Helical" evidence="14">
    <location>
        <begin position="241"/>
        <end position="259"/>
    </location>
</feature>
<proteinExistence type="inferred from homology"/>
<dbReference type="Pfam" id="PF02673">
    <property type="entry name" value="BacA"/>
    <property type="match status" value="1"/>
</dbReference>
<dbReference type="EMBL" id="DTMZ01000070">
    <property type="protein sequence ID" value="HGD13046.1"/>
    <property type="molecule type" value="Genomic_DNA"/>
</dbReference>
<keyword evidence="7 14" id="KW-0378">Hydrolase</keyword>
<reference evidence="15" key="1">
    <citation type="journal article" date="2020" name="mSystems">
        <title>Genome- and Community-Level Interaction Insights into Carbon Utilization and Element Cycling Functions of Hydrothermarchaeota in Hydrothermal Sediment.</title>
        <authorList>
            <person name="Zhou Z."/>
            <person name="Liu Y."/>
            <person name="Xu W."/>
            <person name="Pan J."/>
            <person name="Luo Z.H."/>
            <person name="Li M."/>
        </authorList>
    </citation>
    <scope>NUCLEOTIDE SEQUENCE [LARGE SCALE GENOMIC DNA]</scope>
    <source>
        <strain evidence="15">SpSt-914</strain>
    </source>
</reference>
<evidence type="ECO:0000256" key="6">
    <source>
        <dbReference type="ARBA" id="ARBA00022692"/>
    </source>
</evidence>
<keyword evidence="14" id="KW-0573">Peptidoglycan synthesis</keyword>
<keyword evidence="14" id="KW-0961">Cell wall biogenesis/degradation</keyword>
<evidence type="ECO:0000256" key="9">
    <source>
        <dbReference type="ARBA" id="ARBA00023136"/>
    </source>
</evidence>
<dbReference type="GO" id="GO:0046677">
    <property type="term" value="P:response to antibiotic"/>
    <property type="evidence" value="ECO:0007669"/>
    <property type="project" value="UniProtKB-UniRule"/>
</dbReference>
<gene>
    <name evidence="14" type="primary">uppP</name>
    <name evidence="15" type="ORF">ENX16_03090</name>
</gene>
<name>A0A7V3PT50_UNCW3</name>
<comment type="function">
    <text evidence="14">Catalyzes the dephosphorylation of undecaprenyl diphosphate (UPP). Confers resistance to bacitracin.</text>
</comment>
<evidence type="ECO:0000256" key="10">
    <source>
        <dbReference type="ARBA" id="ARBA00023251"/>
    </source>
</evidence>
<evidence type="ECO:0000256" key="14">
    <source>
        <dbReference type="HAMAP-Rule" id="MF_01006"/>
    </source>
</evidence>
<keyword evidence="14" id="KW-0133">Cell shape</keyword>
<evidence type="ECO:0000256" key="5">
    <source>
        <dbReference type="ARBA" id="ARBA00022475"/>
    </source>
</evidence>
<comment type="miscellaneous">
    <text evidence="14">Bacitracin is thought to be involved in the inhibition of peptidoglycan synthesis by sequestering undecaprenyl diphosphate, thereby reducing the pool of lipid carrier available.</text>
</comment>
<dbReference type="PANTHER" id="PTHR30622">
    <property type="entry name" value="UNDECAPRENYL-DIPHOSPHATASE"/>
    <property type="match status" value="1"/>
</dbReference>
<comment type="caution">
    <text evidence="15">The sequence shown here is derived from an EMBL/GenBank/DDBJ whole genome shotgun (WGS) entry which is preliminary data.</text>
</comment>
<comment type="catalytic activity">
    <reaction evidence="13 14">
        <text>di-trans,octa-cis-undecaprenyl diphosphate + H2O = di-trans,octa-cis-undecaprenyl phosphate + phosphate + H(+)</text>
        <dbReference type="Rhea" id="RHEA:28094"/>
        <dbReference type="ChEBI" id="CHEBI:15377"/>
        <dbReference type="ChEBI" id="CHEBI:15378"/>
        <dbReference type="ChEBI" id="CHEBI:43474"/>
        <dbReference type="ChEBI" id="CHEBI:58405"/>
        <dbReference type="ChEBI" id="CHEBI:60392"/>
        <dbReference type="EC" id="3.6.1.27"/>
    </reaction>
</comment>
<dbReference type="GO" id="GO:0008360">
    <property type="term" value="P:regulation of cell shape"/>
    <property type="evidence" value="ECO:0007669"/>
    <property type="project" value="UniProtKB-KW"/>
</dbReference>
<protein>
    <recommendedName>
        <fullName evidence="4 14">Undecaprenyl-diphosphatase</fullName>
        <ecNumber evidence="3 14">3.6.1.27</ecNumber>
    </recommendedName>
    <alternativeName>
        <fullName evidence="12 14">Bacitracin resistance protein</fullName>
    </alternativeName>
    <alternativeName>
        <fullName evidence="11 14">Undecaprenyl pyrophosphate phosphatase</fullName>
    </alternativeName>
</protein>
<organism evidence="15">
    <name type="scientific">candidate division WOR-3 bacterium</name>
    <dbReference type="NCBI Taxonomy" id="2052148"/>
    <lineage>
        <taxon>Bacteria</taxon>
        <taxon>Bacteria division WOR-3</taxon>
    </lineage>
</organism>
<dbReference type="GO" id="GO:0005886">
    <property type="term" value="C:plasma membrane"/>
    <property type="evidence" value="ECO:0007669"/>
    <property type="project" value="UniProtKB-SubCell"/>
</dbReference>
<evidence type="ECO:0000256" key="3">
    <source>
        <dbReference type="ARBA" id="ARBA00012374"/>
    </source>
</evidence>
<dbReference type="HAMAP" id="MF_01006">
    <property type="entry name" value="Undec_diphosphatase"/>
    <property type="match status" value="1"/>
</dbReference>
<dbReference type="GO" id="GO:0071555">
    <property type="term" value="P:cell wall organization"/>
    <property type="evidence" value="ECO:0007669"/>
    <property type="project" value="UniProtKB-KW"/>
</dbReference>
<evidence type="ECO:0000313" key="15">
    <source>
        <dbReference type="EMBL" id="HGD13046.1"/>
    </source>
</evidence>
<evidence type="ECO:0000256" key="4">
    <source>
        <dbReference type="ARBA" id="ARBA00021581"/>
    </source>
</evidence>
<accession>A0A7V3PT50</accession>
<evidence type="ECO:0000256" key="12">
    <source>
        <dbReference type="ARBA" id="ARBA00032932"/>
    </source>
</evidence>
<dbReference type="PANTHER" id="PTHR30622:SF4">
    <property type="entry name" value="UNDECAPRENYL-DIPHOSPHATASE"/>
    <property type="match status" value="1"/>
</dbReference>
<sequence>MNWFQGIALGLLQGITEILPISSDGHLALLLQYWQLPEATRLNLSAALHLGTALAILIFMFSKVKNTVRDLIAPNPEIRKEAWRLILMIVIGSIPVVTVGLLLENIVEKIFNRLTLVSLLFIINGTILLTTYFACPKKRRITPAMAFLIGLVQASATLPAISRSGTTISLALLLGVSATDAFEFSFLIALPVTIGAAIFELLKIDFSVLAPGPVIAGIIVAGLSGYLMLISLRRLVFRQQLYWFGIYCWALGLLTFIIFR</sequence>
<comment type="subcellular location">
    <subcellularLocation>
        <location evidence="1 14">Cell membrane</location>
        <topology evidence="1 14">Multi-pass membrane protein</topology>
    </subcellularLocation>
</comment>
<feature type="transmembrane region" description="Helical" evidence="14">
    <location>
        <begin position="82"/>
        <end position="103"/>
    </location>
</feature>
<dbReference type="InterPro" id="IPR003824">
    <property type="entry name" value="UppP"/>
</dbReference>
<evidence type="ECO:0000256" key="2">
    <source>
        <dbReference type="ARBA" id="ARBA00010621"/>
    </source>
</evidence>
<keyword evidence="9 14" id="KW-0472">Membrane</keyword>
<keyword evidence="8 14" id="KW-1133">Transmembrane helix</keyword>
<evidence type="ECO:0000256" key="11">
    <source>
        <dbReference type="ARBA" id="ARBA00032707"/>
    </source>
</evidence>
<evidence type="ECO:0000256" key="7">
    <source>
        <dbReference type="ARBA" id="ARBA00022801"/>
    </source>
</evidence>
<feature type="transmembrane region" description="Helical" evidence="14">
    <location>
        <begin position="141"/>
        <end position="161"/>
    </location>
</feature>